<evidence type="ECO:0000313" key="2">
    <source>
        <dbReference type="EMBL" id="RIA90153.1"/>
    </source>
</evidence>
<dbReference type="Proteomes" id="UP000265703">
    <property type="component" value="Unassembled WGS sequence"/>
</dbReference>
<keyword evidence="1" id="KW-1133">Transmembrane helix</keyword>
<evidence type="ECO:0000313" key="3">
    <source>
        <dbReference type="Proteomes" id="UP000265703"/>
    </source>
</evidence>
<keyword evidence="1" id="KW-0812">Transmembrane</keyword>
<feature type="transmembrane region" description="Helical" evidence="1">
    <location>
        <begin position="30"/>
        <end position="48"/>
    </location>
</feature>
<protein>
    <submittedName>
        <fullName evidence="2">Uncharacterized protein</fullName>
    </submittedName>
</protein>
<dbReference type="AlphaFoldDB" id="A0A397SVU5"/>
<keyword evidence="1" id="KW-0472">Membrane</keyword>
<keyword evidence="3" id="KW-1185">Reference proteome</keyword>
<feature type="transmembrane region" description="Helical" evidence="1">
    <location>
        <begin position="54"/>
        <end position="72"/>
    </location>
</feature>
<proteinExistence type="predicted"/>
<evidence type="ECO:0000256" key="1">
    <source>
        <dbReference type="SAM" id="Phobius"/>
    </source>
</evidence>
<reference evidence="2 3" key="1">
    <citation type="submission" date="2018-06" db="EMBL/GenBank/DDBJ databases">
        <title>Comparative genomics reveals the genomic features of Rhizophagus irregularis, R. cerebriforme, R. diaphanum and Gigaspora rosea, and their symbiotic lifestyle signature.</title>
        <authorList>
            <person name="Morin E."/>
            <person name="San Clemente H."/>
            <person name="Chen E.C.H."/>
            <person name="De La Providencia I."/>
            <person name="Hainaut M."/>
            <person name="Kuo A."/>
            <person name="Kohler A."/>
            <person name="Murat C."/>
            <person name="Tang N."/>
            <person name="Roy S."/>
            <person name="Loubradou J."/>
            <person name="Henrissat B."/>
            <person name="Grigoriev I.V."/>
            <person name="Corradi N."/>
            <person name="Roux C."/>
            <person name="Martin F.M."/>
        </authorList>
    </citation>
    <scope>NUCLEOTIDE SEQUENCE [LARGE SCALE GENOMIC DNA]</scope>
    <source>
        <strain evidence="2 3">DAOM 227022</strain>
    </source>
</reference>
<organism evidence="2 3">
    <name type="scientific">Glomus cerebriforme</name>
    <dbReference type="NCBI Taxonomy" id="658196"/>
    <lineage>
        <taxon>Eukaryota</taxon>
        <taxon>Fungi</taxon>
        <taxon>Fungi incertae sedis</taxon>
        <taxon>Mucoromycota</taxon>
        <taxon>Glomeromycotina</taxon>
        <taxon>Glomeromycetes</taxon>
        <taxon>Glomerales</taxon>
        <taxon>Glomeraceae</taxon>
        <taxon>Glomus</taxon>
    </lineage>
</organism>
<comment type="caution">
    <text evidence="2">The sequence shown here is derived from an EMBL/GenBank/DDBJ whole genome shotgun (WGS) entry which is preliminary data.</text>
</comment>
<dbReference type="EMBL" id="QKYT01000189">
    <property type="protein sequence ID" value="RIA90153.1"/>
    <property type="molecule type" value="Genomic_DNA"/>
</dbReference>
<accession>A0A397SVU5</accession>
<name>A0A397SVU5_9GLOM</name>
<sequence length="80" mass="9362">MSTPDKYESLTINLIRLEAEIKRKKRNRRISLFFAITILIITTVFIIYSSDDELTRQISLVLASVVNLILTFERFLSLKQ</sequence>
<gene>
    <name evidence="2" type="ORF">C1645_770679</name>
</gene>